<comment type="caution">
    <text evidence="8">The sequence shown here is derived from an EMBL/GenBank/DDBJ whole genome shotgun (WGS) entry which is preliminary data.</text>
</comment>
<evidence type="ECO:0000256" key="3">
    <source>
        <dbReference type="ARBA" id="ARBA00035306"/>
    </source>
</evidence>
<sequence>MPGVPSVLEELHSACAAATAAGGDVTIDADAAAALAARLEPGEVRAAAKGGFPIKFDTLEAELTFLALYHLLDFGGEFDDQLRAAVGRDARETMQFGALGLHLGAKRLDRHFLKDFSAFSVSNYFGFEGRVDSELQPGITISKPGPLQPLAEAVRAAVNGAGAALEREGQRTLGGHILAFADARRQAGEPALAAAFVADLAAAFPGYDDVAAVGATRLPFHRKAQALAADLCARFGTPSQQAGDGGEGEEGEPRQPGGGDARFAWEDAARLAGDSGSHAAAAWHELGVVRLPEALAAAVKEGLPLTGDDEARVRAAAVAAADAVAAAAGGAVTAAQLGAWAAGQLEEGGQLRGKVKGHVAPGTTAY</sequence>
<evidence type="ECO:0000313" key="9">
    <source>
        <dbReference type="Proteomes" id="UP000247498"/>
    </source>
</evidence>
<keyword evidence="1 6" id="KW-0378">Hydrolase</keyword>
<comment type="similarity">
    <text evidence="2 6">Belongs to the QNG1 protein family.</text>
</comment>
<evidence type="ECO:0000313" key="8">
    <source>
        <dbReference type="EMBL" id="GBF95183.1"/>
    </source>
</evidence>
<dbReference type="InterPro" id="IPR019438">
    <property type="entry name" value="Q_salvage"/>
</dbReference>
<keyword evidence="9" id="KW-1185">Reference proteome</keyword>
<proteinExistence type="inferred from homology"/>
<reference evidence="8 9" key="1">
    <citation type="journal article" date="2018" name="Sci. Rep.">
        <title>Raphidocelis subcapitata (=Pseudokirchneriella subcapitata) provides an insight into genome evolution and environmental adaptations in the Sphaeropleales.</title>
        <authorList>
            <person name="Suzuki S."/>
            <person name="Yamaguchi H."/>
            <person name="Nakajima N."/>
            <person name="Kawachi M."/>
        </authorList>
    </citation>
    <scope>NUCLEOTIDE SEQUENCE [LARGE SCALE GENOMIC DNA]</scope>
    <source>
        <strain evidence="8 9">NIES-35</strain>
    </source>
</reference>
<evidence type="ECO:0000256" key="6">
    <source>
        <dbReference type="RuleBase" id="RU365002"/>
    </source>
</evidence>
<evidence type="ECO:0000256" key="2">
    <source>
        <dbReference type="ARBA" id="ARBA00035119"/>
    </source>
</evidence>
<evidence type="ECO:0000256" key="7">
    <source>
        <dbReference type="SAM" id="MobiDB-lite"/>
    </source>
</evidence>
<organism evidence="8 9">
    <name type="scientific">Raphidocelis subcapitata</name>
    <dbReference type="NCBI Taxonomy" id="307507"/>
    <lineage>
        <taxon>Eukaryota</taxon>
        <taxon>Viridiplantae</taxon>
        <taxon>Chlorophyta</taxon>
        <taxon>core chlorophytes</taxon>
        <taxon>Chlorophyceae</taxon>
        <taxon>CS clade</taxon>
        <taxon>Sphaeropleales</taxon>
        <taxon>Selenastraceae</taxon>
        <taxon>Raphidocelis</taxon>
    </lineage>
</organism>
<protein>
    <recommendedName>
        <fullName evidence="3 6">Queuosine 5'-phosphate N-glycosylase/hydrolase</fullName>
        <ecNumber evidence="6">3.2.2.-</ecNumber>
    </recommendedName>
    <alternativeName>
        <fullName evidence="4 6">Queuosine-nucleotide N-glycosylase/hydrolase</fullName>
    </alternativeName>
</protein>
<name>A0A2V0PBA9_9CHLO</name>
<evidence type="ECO:0000256" key="5">
    <source>
        <dbReference type="ARBA" id="ARBA00048204"/>
    </source>
</evidence>
<feature type="region of interest" description="Disordered" evidence="7">
    <location>
        <begin position="237"/>
        <end position="261"/>
    </location>
</feature>
<dbReference type="EC" id="3.2.2.-" evidence="6"/>
<dbReference type="InParanoid" id="A0A2V0PBA9"/>
<dbReference type="AlphaFoldDB" id="A0A2V0PBA9"/>
<dbReference type="GO" id="GO:0006400">
    <property type="term" value="P:tRNA modification"/>
    <property type="evidence" value="ECO:0007669"/>
    <property type="project" value="TreeGrafter"/>
</dbReference>
<dbReference type="OrthoDB" id="416777at2759"/>
<dbReference type="Proteomes" id="UP000247498">
    <property type="component" value="Unassembled WGS sequence"/>
</dbReference>
<dbReference type="EMBL" id="BDRX01000061">
    <property type="protein sequence ID" value="GBF95183.1"/>
    <property type="molecule type" value="Genomic_DNA"/>
</dbReference>
<accession>A0A2V0PBA9</accession>
<dbReference type="GO" id="GO:0016787">
    <property type="term" value="F:hydrolase activity"/>
    <property type="evidence" value="ECO:0007669"/>
    <property type="project" value="UniProtKB-KW"/>
</dbReference>
<comment type="function">
    <text evidence="6">Catalyzes the hydrolysis of queuosine 5'-phosphate, releasing the nucleobase queuine (q). Is required for salvage of queuine from exogenous queuosine (Q) that is imported and then converted to queuosine 5'-phosphate intracellularly.</text>
</comment>
<evidence type="ECO:0000256" key="1">
    <source>
        <dbReference type="ARBA" id="ARBA00022801"/>
    </source>
</evidence>
<gene>
    <name evidence="8" type="ORF">Rsub_07896</name>
</gene>
<dbReference type="PANTHER" id="PTHR21314:SF0">
    <property type="entry name" value="QUEUOSINE 5'-PHOSPHATE N-GLYCOSYLASE_HYDROLASE"/>
    <property type="match status" value="1"/>
</dbReference>
<evidence type="ECO:0000256" key="4">
    <source>
        <dbReference type="ARBA" id="ARBA00035393"/>
    </source>
</evidence>
<comment type="catalytic activity">
    <reaction evidence="5 6">
        <text>queuosine 5'-phosphate + H2O = queuine + D-ribose 5-phosphate</text>
        <dbReference type="Rhea" id="RHEA:75387"/>
        <dbReference type="ChEBI" id="CHEBI:15377"/>
        <dbReference type="ChEBI" id="CHEBI:17433"/>
        <dbReference type="ChEBI" id="CHEBI:78346"/>
        <dbReference type="ChEBI" id="CHEBI:194371"/>
    </reaction>
    <physiologicalReaction direction="left-to-right" evidence="5 6">
        <dbReference type="Rhea" id="RHEA:75388"/>
    </physiologicalReaction>
</comment>
<dbReference type="PANTHER" id="PTHR21314">
    <property type="entry name" value="QUEUOSINE 5'-PHOSPHATE N-GLYCOSYLASE_HYDROLASE-RELATED"/>
    <property type="match status" value="1"/>
</dbReference>